<organism evidence="4 5">
    <name type="scientific">Kitasatospora purpeofusca</name>
    <dbReference type="NCBI Taxonomy" id="67352"/>
    <lineage>
        <taxon>Bacteria</taxon>
        <taxon>Bacillati</taxon>
        <taxon>Actinomycetota</taxon>
        <taxon>Actinomycetes</taxon>
        <taxon>Kitasatosporales</taxon>
        <taxon>Streptomycetaceae</taxon>
        <taxon>Kitasatospora</taxon>
    </lineage>
</organism>
<feature type="domain" description="Amidohydrolase-related" evidence="3">
    <location>
        <begin position="3"/>
        <end position="230"/>
    </location>
</feature>
<evidence type="ECO:0000256" key="2">
    <source>
        <dbReference type="SAM" id="MobiDB-lite"/>
    </source>
</evidence>
<protein>
    <submittedName>
        <fullName evidence="4">Amidohydrolase</fullName>
    </submittedName>
</protein>
<dbReference type="PANTHER" id="PTHR21240:SF30">
    <property type="entry name" value="AMIDOHYDROLASE-RELATED DOMAIN-CONTAINING PROTEIN-RELATED"/>
    <property type="match status" value="1"/>
</dbReference>
<dbReference type="Pfam" id="PF04909">
    <property type="entry name" value="Amidohydro_2"/>
    <property type="match status" value="2"/>
</dbReference>
<dbReference type="SUPFAM" id="SSF51556">
    <property type="entry name" value="Metallo-dependent hydrolases"/>
    <property type="match status" value="1"/>
</dbReference>
<dbReference type="InterPro" id="IPR032466">
    <property type="entry name" value="Metal_Hydrolase"/>
</dbReference>
<dbReference type="PANTHER" id="PTHR21240">
    <property type="entry name" value="2-AMINO-3-CARBOXYLMUCONATE-6-SEMIALDEHYDE DECARBOXYLASE"/>
    <property type="match status" value="1"/>
</dbReference>
<dbReference type="Proteomes" id="UP001432222">
    <property type="component" value="Chromosome"/>
</dbReference>
<name>A0ABZ1TY99_9ACTN</name>
<dbReference type="InterPro" id="IPR006680">
    <property type="entry name" value="Amidohydro-rel"/>
</dbReference>
<feature type="compositionally biased region" description="Pro residues" evidence="2">
    <location>
        <begin position="231"/>
        <end position="253"/>
    </location>
</feature>
<dbReference type="RefSeq" id="WP_328954862.1">
    <property type="nucleotide sequence ID" value="NZ_CP108110.1"/>
</dbReference>
<keyword evidence="5" id="KW-1185">Reference proteome</keyword>
<feature type="region of interest" description="Disordered" evidence="2">
    <location>
        <begin position="224"/>
        <end position="290"/>
    </location>
</feature>
<evidence type="ECO:0000313" key="5">
    <source>
        <dbReference type="Proteomes" id="UP001432222"/>
    </source>
</evidence>
<evidence type="ECO:0000313" key="4">
    <source>
        <dbReference type="EMBL" id="WUQ83935.1"/>
    </source>
</evidence>
<dbReference type="Gene3D" id="3.20.20.140">
    <property type="entry name" value="Metal-dependent hydrolases"/>
    <property type="match status" value="1"/>
</dbReference>
<dbReference type="InterPro" id="IPR032465">
    <property type="entry name" value="ACMSD"/>
</dbReference>
<feature type="domain" description="Amidohydrolase-related" evidence="3">
    <location>
        <begin position="288"/>
        <end position="368"/>
    </location>
</feature>
<sequence>MTIDVHGHITSPELFRRFPMPPSLADVDGMVELKAAAGITMSLVGSPVGAGTMVRTPGLDNYRQPLDTLERFHDWLGEQVRARPAALRGYVYTNPLGSDVELAAAAKRLEQDEFVGLMVNSSIEGRFLDTPQADAFFAMAAQYRTPVMLHPPAEPAGAGELDDLRLVEQIARPCDVTLGTAAVLFAGWLEKYPELRIVAPVCGGGLPLLLERLELARRMPVTFGRPGGAPGGPPGGAPGGPPAGAPGGPPPGVGGPGAGGPGGPGTGGPGRPGGPGGPGGPGAAPTGPVVPPLAEALRRVYVDTATPSLRAAAAAVDAFGAGNVMFGTDSPPMSAPLDASLTRLNGLGLAPADVARIRHDNAAGLFGLPGAPDAT</sequence>
<accession>A0ABZ1TY99</accession>
<evidence type="ECO:0000259" key="3">
    <source>
        <dbReference type="Pfam" id="PF04909"/>
    </source>
</evidence>
<feature type="compositionally biased region" description="Gly residues" evidence="2">
    <location>
        <begin position="254"/>
        <end position="282"/>
    </location>
</feature>
<dbReference type="EMBL" id="CP108110">
    <property type="protein sequence ID" value="WUQ83935.1"/>
    <property type="molecule type" value="Genomic_DNA"/>
</dbReference>
<reference evidence="4" key="1">
    <citation type="submission" date="2022-10" db="EMBL/GenBank/DDBJ databases">
        <title>The complete genomes of actinobacterial strains from the NBC collection.</title>
        <authorList>
            <person name="Joergensen T.S."/>
            <person name="Alvarez Arevalo M."/>
            <person name="Sterndorff E.B."/>
            <person name="Faurdal D."/>
            <person name="Vuksanovic O."/>
            <person name="Mourched A.-S."/>
            <person name="Charusanti P."/>
            <person name="Shaw S."/>
            <person name="Blin K."/>
            <person name="Weber T."/>
        </authorList>
    </citation>
    <scope>NUCLEOTIDE SEQUENCE</scope>
    <source>
        <strain evidence="4">NBC_00222</strain>
    </source>
</reference>
<keyword evidence="1" id="KW-0456">Lyase</keyword>
<gene>
    <name evidence="4" type="ORF">OHA16_13745</name>
</gene>
<evidence type="ECO:0000256" key="1">
    <source>
        <dbReference type="ARBA" id="ARBA00023239"/>
    </source>
</evidence>
<proteinExistence type="predicted"/>